<proteinExistence type="predicted"/>
<reference evidence="2 3" key="3">
    <citation type="journal article" date="2017" name="Mol. Plant Pathol.">
        <title>A gapless genome sequence of the fungus Botrytis cinerea.</title>
        <authorList>
            <person name="Van Kan J.A."/>
            <person name="Stassen J.H."/>
            <person name="Mosbach A."/>
            <person name="Van Der Lee T.A."/>
            <person name="Faino L."/>
            <person name="Farmer A.D."/>
            <person name="Papasotiriou D.G."/>
            <person name="Zhou S."/>
            <person name="Seidl M.F."/>
            <person name="Cottam E."/>
            <person name="Edel D."/>
            <person name="Hahn M."/>
            <person name="Schwartz D.C."/>
            <person name="Dietrich R.A."/>
            <person name="Widdison S."/>
            <person name="Scalliet G."/>
        </authorList>
    </citation>
    <scope>NUCLEOTIDE SEQUENCE [LARGE SCALE GENOMIC DNA]</scope>
    <source>
        <strain evidence="2 3">B05.10</strain>
    </source>
</reference>
<dbReference type="Proteomes" id="UP000001798">
    <property type="component" value="Chromosome 9"/>
</dbReference>
<dbReference type="OMA" id="FLGFWDW"/>
<dbReference type="KEGG" id="bfu:BCIN_09g02880"/>
<gene>
    <name evidence="2" type="ORF">BCIN_09g02880</name>
</gene>
<reference evidence="2 3" key="1">
    <citation type="journal article" date="2011" name="PLoS Genet.">
        <title>Genomic analysis of the necrotrophic fungal pathogens Sclerotinia sclerotiorum and Botrytis cinerea.</title>
        <authorList>
            <person name="Amselem J."/>
            <person name="Cuomo C.A."/>
            <person name="van Kan J.A."/>
            <person name="Viaud M."/>
            <person name="Benito E.P."/>
            <person name="Couloux A."/>
            <person name="Coutinho P.M."/>
            <person name="de Vries R.P."/>
            <person name="Dyer P.S."/>
            <person name="Fillinger S."/>
            <person name="Fournier E."/>
            <person name="Gout L."/>
            <person name="Hahn M."/>
            <person name="Kohn L."/>
            <person name="Lapalu N."/>
            <person name="Plummer K.M."/>
            <person name="Pradier J.M."/>
            <person name="Quevillon E."/>
            <person name="Sharon A."/>
            <person name="Simon A."/>
            <person name="ten Have A."/>
            <person name="Tudzynski B."/>
            <person name="Tudzynski P."/>
            <person name="Wincker P."/>
            <person name="Andrew M."/>
            <person name="Anthouard V."/>
            <person name="Beever R.E."/>
            <person name="Beffa R."/>
            <person name="Benoit I."/>
            <person name="Bouzid O."/>
            <person name="Brault B."/>
            <person name="Chen Z."/>
            <person name="Choquer M."/>
            <person name="Collemare J."/>
            <person name="Cotton P."/>
            <person name="Danchin E.G."/>
            <person name="Da Silva C."/>
            <person name="Gautier A."/>
            <person name="Giraud C."/>
            <person name="Giraud T."/>
            <person name="Gonzalez C."/>
            <person name="Grossetete S."/>
            <person name="Guldener U."/>
            <person name="Henrissat B."/>
            <person name="Howlett B.J."/>
            <person name="Kodira C."/>
            <person name="Kretschmer M."/>
            <person name="Lappartient A."/>
            <person name="Leroch M."/>
            <person name="Levis C."/>
            <person name="Mauceli E."/>
            <person name="Neuveglise C."/>
            <person name="Oeser B."/>
            <person name="Pearson M."/>
            <person name="Poulain J."/>
            <person name="Poussereau N."/>
            <person name="Quesneville H."/>
            <person name="Rascle C."/>
            <person name="Schumacher J."/>
            <person name="Segurens B."/>
            <person name="Sexton A."/>
            <person name="Silva E."/>
            <person name="Sirven C."/>
            <person name="Soanes D.M."/>
            <person name="Talbot N.J."/>
            <person name="Templeton M."/>
            <person name="Yandava C."/>
            <person name="Yarden O."/>
            <person name="Zeng Q."/>
            <person name="Rollins J.A."/>
            <person name="Lebrun M.H."/>
            <person name="Dickman M."/>
        </authorList>
    </citation>
    <scope>NUCLEOTIDE SEQUENCE [LARGE SCALE GENOMIC DNA]</scope>
    <source>
        <strain evidence="2 3">B05.10</strain>
    </source>
</reference>
<dbReference type="VEuPathDB" id="FungiDB:Bcin09g02880"/>
<evidence type="ECO:0000256" key="1">
    <source>
        <dbReference type="SAM" id="MobiDB-lite"/>
    </source>
</evidence>
<dbReference type="AlphaFoldDB" id="A0A384JS67"/>
<feature type="region of interest" description="Disordered" evidence="1">
    <location>
        <begin position="584"/>
        <end position="605"/>
    </location>
</feature>
<dbReference type="OrthoDB" id="3529006at2759"/>
<organism evidence="2 3">
    <name type="scientific">Botryotinia fuckeliana (strain B05.10)</name>
    <name type="common">Noble rot fungus</name>
    <name type="synonym">Botrytis cinerea</name>
    <dbReference type="NCBI Taxonomy" id="332648"/>
    <lineage>
        <taxon>Eukaryota</taxon>
        <taxon>Fungi</taxon>
        <taxon>Dikarya</taxon>
        <taxon>Ascomycota</taxon>
        <taxon>Pezizomycotina</taxon>
        <taxon>Leotiomycetes</taxon>
        <taxon>Helotiales</taxon>
        <taxon>Sclerotiniaceae</taxon>
        <taxon>Botrytis</taxon>
    </lineage>
</organism>
<dbReference type="GeneID" id="5435041"/>
<accession>A0A384JS67</accession>
<evidence type="ECO:0000313" key="2">
    <source>
        <dbReference type="EMBL" id="ATZ53438.1"/>
    </source>
</evidence>
<protein>
    <submittedName>
        <fullName evidence="2">Uncharacterized protein</fullName>
    </submittedName>
</protein>
<reference evidence="2 3" key="2">
    <citation type="journal article" date="2012" name="Eukaryot. Cell">
        <title>Genome update of Botrytis cinerea strains B05.10 and T4.</title>
        <authorList>
            <person name="Staats M."/>
            <person name="van Kan J.A."/>
        </authorList>
    </citation>
    <scope>NUCLEOTIDE SEQUENCE [LARGE SCALE GENOMIC DNA]</scope>
    <source>
        <strain evidence="2 3">B05.10</strain>
    </source>
</reference>
<dbReference type="RefSeq" id="XP_001554489.1">
    <property type="nucleotide sequence ID" value="XM_001554439.2"/>
</dbReference>
<dbReference type="EMBL" id="CP009813">
    <property type="protein sequence ID" value="ATZ53438.1"/>
    <property type="molecule type" value="Genomic_DNA"/>
</dbReference>
<name>A0A384JS67_BOTFB</name>
<sequence>MASSINQDSWLNSNFTTPNPVALDDHGISSSISPLSLSHNFYSPAVPERSPLYPSPQLPPDLNRAKFKDSKYSKKEMVYRAIDDKIDLVRFLQAYESIIAAFGVETRELNDEREKEKLDVAERIVYRLFWNDRNYAGNRGSESVPLTHVKAENQVVDTDANTSRLLRVTTSEIDAISAIVDEAYEGLRMATEPVIDNILEKGKVTSTITEVREVADETDPLVNENTNSTNGIVEDDLCVAAGPKANISAEKGQITSKVTEVVEAPIEIDIPLVGFVKDGGLDEEPSVFANHVTNIIDDKNQIFSAIAEVEKVPRSFRLAIRSKSTSGSTDPHAIISIKSEAGTSIEILYEQSLKSPEIQLPGRWGRERYNEWKRENVKAQNEIAKQEIFRLMELKHRLLPLESDKQPYTYDFTSFTQNHRDSSARQLWSFNPVERTEELLNVKLLWKCEAFSLKRITVEPLNLDEMAADETRGHQALRNAYAFLGFWDWSVRSPYKRGAKAKPMHQICLQWLDPNDVFRKAYFQKRSISNTSEKIKRTREGSGIRDVGSWRGKRTVSGANYVGGKKICVSGGWYGAKKRRISRISGNSGMEKKDGRRESLSQGRRISTARTAIEVWDARKNC</sequence>
<evidence type="ECO:0000313" key="3">
    <source>
        <dbReference type="Proteomes" id="UP000001798"/>
    </source>
</evidence>
<feature type="compositionally biased region" description="Basic and acidic residues" evidence="1">
    <location>
        <begin position="590"/>
        <end position="599"/>
    </location>
</feature>
<keyword evidence="3" id="KW-1185">Reference proteome</keyword>